<evidence type="ECO:0000313" key="1">
    <source>
        <dbReference type="EMBL" id="CAA9294412.1"/>
    </source>
</evidence>
<accession>A0A6J4K423</accession>
<protein>
    <submittedName>
        <fullName evidence="1">Uncharacterized protein</fullName>
    </submittedName>
</protein>
<dbReference type="EMBL" id="CADCTR010001403">
    <property type="protein sequence ID" value="CAA9294412.1"/>
    <property type="molecule type" value="Genomic_DNA"/>
</dbReference>
<gene>
    <name evidence="1" type="ORF">AVDCRST_MAG93-4144</name>
</gene>
<feature type="non-terminal residue" evidence="1">
    <location>
        <position position="1"/>
    </location>
</feature>
<reference evidence="1" key="1">
    <citation type="submission" date="2020-02" db="EMBL/GenBank/DDBJ databases">
        <authorList>
            <person name="Meier V. D."/>
        </authorList>
    </citation>
    <scope>NUCLEOTIDE SEQUENCE</scope>
    <source>
        <strain evidence="1">AVDCRST_MAG93</strain>
    </source>
</reference>
<dbReference type="InterPro" id="IPR036388">
    <property type="entry name" value="WH-like_DNA-bd_sf"/>
</dbReference>
<dbReference type="AlphaFoldDB" id="A0A6J4K423"/>
<organism evidence="1">
    <name type="scientific">uncultured Chloroflexia bacterium</name>
    <dbReference type="NCBI Taxonomy" id="1672391"/>
    <lineage>
        <taxon>Bacteria</taxon>
        <taxon>Bacillati</taxon>
        <taxon>Chloroflexota</taxon>
        <taxon>Chloroflexia</taxon>
        <taxon>environmental samples</taxon>
    </lineage>
</organism>
<proteinExistence type="predicted"/>
<name>A0A6J4K423_9CHLR</name>
<dbReference type="Gene3D" id="1.10.10.10">
    <property type="entry name" value="Winged helix-like DNA-binding domain superfamily/Winged helix DNA-binding domain"/>
    <property type="match status" value="1"/>
</dbReference>
<sequence>SISGAMAAVAGGIFAVAFVLSPRHGVISQLAQLARLRREFGQRLLITHLEGQHGTAGFSALRDRFRWTPRSERAIVRAAIANGLVKRTTADTLVLTDRGRSAAREFATD</sequence>